<feature type="transmembrane region" description="Helical" evidence="1">
    <location>
        <begin position="162"/>
        <end position="179"/>
    </location>
</feature>
<dbReference type="RefSeq" id="WP_212689099.1">
    <property type="nucleotide sequence ID" value="NZ_JAGSPN010000015.1"/>
</dbReference>
<protein>
    <submittedName>
        <fullName evidence="2">Uncharacterized protein</fullName>
    </submittedName>
</protein>
<gene>
    <name evidence="2" type="ORF">KDM89_16895</name>
</gene>
<feature type="transmembrane region" description="Helical" evidence="1">
    <location>
        <begin position="61"/>
        <end position="81"/>
    </location>
</feature>
<feature type="transmembrane region" description="Helical" evidence="1">
    <location>
        <begin position="93"/>
        <end position="115"/>
    </location>
</feature>
<dbReference type="AlphaFoldDB" id="A0A941DTL8"/>
<dbReference type="Proteomes" id="UP000680067">
    <property type="component" value="Unassembled WGS sequence"/>
</dbReference>
<keyword evidence="1" id="KW-0812">Transmembrane</keyword>
<proteinExistence type="predicted"/>
<evidence type="ECO:0000256" key="1">
    <source>
        <dbReference type="SAM" id="Phobius"/>
    </source>
</evidence>
<organism evidence="2 3">
    <name type="scientific">Undibacterium luofuense</name>
    <dbReference type="NCBI Taxonomy" id="2828733"/>
    <lineage>
        <taxon>Bacteria</taxon>
        <taxon>Pseudomonadati</taxon>
        <taxon>Pseudomonadota</taxon>
        <taxon>Betaproteobacteria</taxon>
        <taxon>Burkholderiales</taxon>
        <taxon>Oxalobacteraceae</taxon>
        <taxon>Undibacterium</taxon>
    </lineage>
</organism>
<feature type="transmembrane region" description="Helical" evidence="1">
    <location>
        <begin position="232"/>
        <end position="250"/>
    </location>
</feature>
<feature type="transmembrane region" description="Helical" evidence="1">
    <location>
        <begin position="199"/>
        <end position="220"/>
    </location>
</feature>
<feature type="transmembrane region" description="Helical" evidence="1">
    <location>
        <begin position="9"/>
        <end position="26"/>
    </location>
</feature>
<keyword evidence="1" id="KW-0472">Membrane</keyword>
<sequence>MHPITVRDLLRPVAYGAFGSVLVLMIAEVSSLVWITQGIAVAICLLAVLAGSRQRSALSRLALPLAVAATALLAAPLLIHAQTPARWLTTGPVRLYLAPLVLPLILLTVQHGLAFQLPKEKQFALTLGGVLIILSLQPDLAQVLAFSVTAIWTGWRHGLSRVRLVALAMMAVLTASIAAAKPDLLSPVPHVEEVFALGFRYSVLSGLGITGTALALLIAIWRIPGENLRGIALYYLTLMLVSLSGITPVPMMGYGASPWLGLALALGLAGSFPSQPMQLNPLSPDDHAPKA</sequence>
<evidence type="ECO:0000313" key="2">
    <source>
        <dbReference type="EMBL" id="MBR7783826.1"/>
    </source>
</evidence>
<accession>A0A941DTL8</accession>
<dbReference type="EMBL" id="JAGSPN010000015">
    <property type="protein sequence ID" value="MBR7783826.1"/>
    <property type="molecule type" value="Genomic_DNA"/>
</dbReference>
<keyword evidence="1" id="KW-1133">Transmembrane helix</keyword>
<evidence type="ECO:0000313" key="3">
    <source>
        <dbReference type="Proteomes" id="UP000680067"/>
    </source>
</evidence>
<name>A0A941DTL8_9BURK</name>
<keyword evidence="3" id="KW-1185">Reference proteome</keyword>
<comment type="caution">
    <text evidence="2">The sequence shown here is derived from an EMBL/GenBank/DDBJ whole genome shotgun (WGS) entry which is preliminary data.</text>
</comment>
<reference evidence="2" key="1">
    <citation type="submission" date="2021-04" db="EMBL/GenBank/DDBJ databases">
        <title>novel species isolated from subtropical streams in China.</title>
        <authorList>
            <person name="Lu H."/>
        </authorList>
    </citation>
    <scope>NUCLEOTIDE SEQUENCE</scope>
    <source>
        <strain evidence="2">LFS511W</strain>
    </source>
</reference>